<dbReference type="AlphaFoldDB" id="A0A9N8E1J1"/>
<feature type="transmembrane region" description="Helical" evidence="6">
    <location>
        <begin position="188"/>
        <end position="206"/>
    </location>
</feature>
<evidence type="ECO:0000256" key="2">
    <source>
        <dbReference type="ARBA" id="ARBA00006824"/>
    </source>
</evidence>
<dbReference type="Pfam" id="PF04117">
    <property type="entry name" value="Mpv17_PMP22"/>
    <property type="match status" value="1"/>
</dbReference>
<accession>A0A9N8E1J1</accession>
<evidence type="ECO:0000313" key="8">
    <source>
        <dbReference type="EMBL" id="CAB9510515.1"/>
    </source>
</evidence>
<keyword evidence="4 6" id="KW-1133">Transmembrane helix</keyword>
<feature type="transmembrane region" description="Helical" evidence="6">
    <location>
        <begin position="218"/>
        <end position="236"/>
    </location>
</feature>
<evidence type="ECO:0000256" key="7">
    <source>
        <dbReference type="SAM" id="MobiDB-lite"/>
    </source>
</evidence>
<comment type="similarity">
    <text evidence="2 6">Belongs to the peroxisomal membrane protein PXMP2/4 family.</text>
</comment>
<dbReference type="EMBL" id="CAICTM010000439">
    <property type="protein sequence ID" value="CAB9510515.1"/>
    <property type="molecule type" value="Genomic_DNA"/>
</dbReference>
<evidence type="ECO:0000313" key="9">
    <source>
        <dbReference type="Proteomes" id="UP001153069"/>
    </source>
</evidence>
<reference evidence="8" key="1">
    <citation type="submission" date="2020-06" db="EMBL/GenBank/DDBJ databases">
        <authorList>
            <consortium name="Plant Systems Biology data submission"/>
        </authorList>
    </citation>
    <scope>NUCLEOTIDE SEQUENCE</scope>
    <source>
        <strain evidence="8">D6</strain>
    </source>
</reference>
<feature type="transmembrane region" description="Helical" evidence="6">
    <location>
        <begin position="124"/>
        <end position="143"/>
    </location>
</feature>
<dbReference type="GO" id="GO:0005737">
    <property type="term" value="C:cytoplasm"/>
    <property type="evidence" value="ECO:0007669"/>
    <property type="project" value="TreeGrafter"/>
</dbReference>
<keyword evidence="9" id="KW-1185">Reference proteome</keyword>
<proteinExistence type="inferred from homology"/>
<evidence type="ECO:0000256" key="4">
    <source>
        <dbReference type="ARBA" id="ARBA00022989"/>
    </source>
</evidence>
<dbReference type="InterPro" id="IPR007248">
    <property type="entry name" value="Mpv17_PMP22"/>
</dbReference>
<dbReference type="Proteomes" id="UP001153069">
    <property type="component" value="Unassembled WGS sequence"/>
</dbReference>
<evidence type="ECO:0000256" key="1">
    <source>
        <dbReference type="ARBA" id="ARBA00004141"/>
    </source>
</evidence>
<comment type="caution">
    <text evidence="8">The sequence shown here is derived from an EMBL/GenBank/DDBJ whole genome shotgun (WGS) entry which is preliminary data.</text>
</comment>
<evidence type="ECO:0000256" key="5">
    <source>
        <dbReference type="ARBA" id="ARBA00023136"/>
    </source>
</evidence>
<sequence>MIRATQCFLPSGSSSAVARLAGFPKPLCSVKTPPRWRAMSRPRALSSSSNKNTASSAGWLSAGLAWYATKLDTHPLTTKCISSGLVSAAGDMICQYLTLPPTCTDSSSQHLSNTSWDMARTGRFACLGAFWVGPVLHHWYGYLALLSKRVWVRVAIDQFACAPIFVTSFLAWLWWWEGESPSTLPSRLQHNVPSIVLANWTLWIPAQAVNFTLVPVKYHVLFSNFVALLWNAYLSYTSHNSNDDNSKSASSQEENSEPGEET</sequence>
<keyword evidence="3 6" id="KW-0812">Transmembrane</keyword>
<keyword evidence="5 6" id="KW-0472">Membrane</keyword>
<evidence type="ECO:0000256" key="6">
    <source>
        <dbReference type="RuleBase" id="RU363053"/>
    </source>
</evidence>
<dbReference type="GO" id="GO:0016020">
    <property type="term" value="C:membrane"/>
    <property type="evidence" value="ECO:0007669"/>
    <property type="project" value="UniProtKB-SubCell"/>
</dbReference>
<evidence type="ECO:0000256" key="3">
    <source>
        <dbReference type="ARBA" id="ARBA00022692"/>
    </source>
</evidence>
<feature type="region of interest" description="Disordered" evidence="7">
    <location>
        <begin position="240"/>
        <end position="262"/>
    </location>
</feature>
<name>A0A9N8E1J1_9STRA</name>
<organism evidence="8 9">
    <name type="scientific">Seminavis robusta</name>
    <dbReference type="NCBI Taxonomy" id="568900"/>
    <lineage>
        <taxon>Eukaryota</taxon>
        <taxon>Sar</taxon>
        <taxon>Stramenopiles</taxon>
        <taxon>Ochrophyta</taxon>
        <taxon>Bacillariophyta</taxon>
        <taxon>Bacillariophyceae</taxon>
        <taxon>Bacillariophycidae</taxon>
        <taxon>Naviculales</taxon>
        <taxon>Naviculaceae</taxon>
        <taxon>Seminavis</taxon>
    </lineage>
</organism>
<comment type="subcellular location">
    <subcellularLocation>
        <location evidence="1">Membrane</location>
        <topology evidence="1">Multi-pass membrane protein</topology>
    </subcellularLocation>
</comment>
<dbReference type="PANTHER" id="PTHR11266">
    <property type="entry name" value="PEROXISOMAL MEMBRANE PROTEIN 2, PXMP2 MPV17"/>
    <property type="match status" value="1"/>
</dbReference>
<gene>
    <name evidence="8" type="ORF">SEMRO_440_G143350.1</name>
</gene>
<dbReference type="OrthoDB" id="430207at2759"/>
<feature type="transmembrane region" description="Helical" evidence="6">
    <location>
        <begin position="155"/>
        <end position="176"/>
    </location>
</feature>
<protein>
    <submittedName>
        <fullName evidence="8">Peroxisomal membrane protein 2</fullName>
    </submittedName>
</protein>
<dbReference type="PANTHER" id="PTHR11266:SF80">
    <property type="entry name" value="PEROXISOMAL MEMBRANE PROTEIN 2"/>
    <property type="match status" value="1"/>
</dbReference>